<evidence type="ECO:0000313" key="2">
    <source>
        <dbReference type="Proteomes" id="UP000823521"/>
    </source>
</evidence>
<dbReference type="EMBL" id="WVUH01000508">
    <property type="protein sequence ID" value="MBO4210536.1"/>
    <property type="molecule type" value="Genomic_DNA"/>
</dbReference>
<evidence type="ECO:0000313" key="1">
    <source>
        <dbReference type="EMBL" id="MBO4210536.1"/>
    </source>
</evidence>
<protein>
    <recommendedName>
        <fullName evidence="3">Restriction endonuclease</fullName>
    </recommendedName>
</protein>
<sequence>MPSPLFSTYRSGENRVTSSTIAVFERIDLALVQELLENASGIGEELRAVTFENQVFNDDSVPDARISARFTWWFETKTTRGGYAAEGHGRDQVRNHSKQLIGDPDARLFVLTPDPAQPTWFDVLDGVDASVRDRIVWLSFLSLAEAVRALLADTARLIGEQTRFLLTELVALYEADGLLTSDDTVVVAARAAWGEYLEYAAYVCQPNRSFREGLTHFGFYYKGQIQAIVPKIIEWVPKVVFTKDITARYAADGKEALATVIRRMLADGVRAESAPHGVVLLTPPDHHDTVRLGAPIVNNTKTETGKAWAWTLGQRYTSLDRLAGAAHTSEL</sequence>
<dbReference type="RefSeq" id="WP_208817618.1">
    <property type="nucleotide sequence ID" value="NZ_WVUH01000508.1"/>
</dbReference>
<name>A0ABS3W1D3_MICEH</name>
<organism evidence="1 2">
    <name type="scientific">Micromonospora echinofusca</name>
    <dbReference type="NCBI Taxonomy" id="47858"/>
    <lineage>
        <taxon>Bacteria</taxon>
        <taxon>Bacillati</taxon>
        <taxon>Actinomycetota</taxon>
        <taxon>Actinomycetes</taxon>
        <taxon>Micromonosporales</taxon>
        <taxon>Micromonosporaceae</taxon>
        <taxon>Micromonospora</taxon>
    </lineage>
</organism>
<accession>A0ABS3W1D3</accession>
<reference evidence="1 2" key="1">
    <citation type="submission" date="2019-12" db="EMBL/GenBank/DDBJ databases">
        <title>Whole genome sequencing of endophytic Actinobacterium Micromonospora sp. MPMI6T.</title>
        <authorList>
            <person name="Evv R."/>
            <person name="Podile A.R."/>
        </authorList>
    </citation>
    <scope>NUCLEOTIDE SEQUENCE [LARGE SCALE GENOMIC DNA]</scope>
    <source>
        <strain evidence="1 2">MPMI6</strain>
    </source>
</reference>
<gene>
    <name evidence="1" type="ORF">GSF22_31765</name>
</gene>
<evidence type="ECO:0008006" key="3">
    <source>
        <dbReference type="Google" id="ProtNLM"/>
    </source>
</evidence>
<comment type="caution">
    <text evidence="1">The sequence shown here is derived from an EMBL/GenBank/DDBJ whole genome shotgun (WGS) entry which is preliminary data.</text>
</comment>
<proteinExistence type="predicted"/>
<keyword evidence="2" id="KW-1185">Reference proteome</keyword>
<dbReference type="Proteomes" id="UP000823521">
    <property type="component" value="Unassembled WGS sequence"/>
</dbReference>